<keyword evidence="2" id="KW-1185">Reference proteome</keyword>
<gene>
    <name evidence="1" type="ORF">Tco_1091132</name>
</gene>
<accession>A0ABQ5I7B2</accession>
<evidence type="ECO:0000313" key="2">
    <source>
        <dbReference type="Proteomes" id="UP001151760"/>
    </source>
</evidence>
<proteinExistence type="predicted"/>
<comment type="caution">
    <text evidence="1">The sequence shown here is derived from an EMBL/GenBank/DDBJ whole genome shotgun (WGS) entry which is preliminary data.</text>
</comment>
<dbReference type="Proteomes" id="UP001151760">
    <property type="component" value="Unassembled WGS sequence"/>
</dbReference>
<reference evidence="1" key="2">
    <citation type="submission" date="2022-01" db="EMBL/GenBank/DDBJ databases">
        <authorList>
            <person name="Yamashiro T."/>
            <person name="Shiraishi A."/>
            <person name="Satake H."/>
            <person name="Nakayama K."/>
        </authorList>
    </citation>
    <scope>NUCLEOTIDE SEQUENCE</scope>
</reference>
<evidence type="ECO:0000313" key="1">
    <source>
        <dbReference type="EMBL" id="GJT95614.1"/>
    </source>
</evidence>
<sequence>MLLHSQRAWMNECILEAKVGAGKKTFERQDWDAKGKSLHDDTLDYLEDEDCSQDVGRTREVVNEEKETVDNEVSTEDVLSTAQQKLNKEVLPTCRDEEWLESCKRDWDKELYDFMMMLRREQFTVEERTKFIHDTIAAQRRRGLLKNEKGIDSSKNESVNEESKEEEDSEIMEKKTIIARLDKVSSPDGDYLVLYRANGNFRAFNYLMEVLHIFDRQDLFHLYELMMEQYSEITLEGFELILWEDLKIMMEFSTEENYQICNLELEDEIVIHMLVERRYPLSKELLQRMLDLGLEVERESYVALDLIRFIKQQTNEE</sequence>
<reference evidence="1" key="1">
    <citation type="journal article" date="2022" name="Int. J. Mol. Sci.">
        <title>Draft Genome of Tanacetum Coccineum: Genomic Comparison of Closely Related Tanacetum-Family Plants.</title>
        <authorList>
            <person name="Yamashiro T."/>
            <person name="Shiraishi A."/>
            <person name="Nakayama K."/>
            <person name="Satake H."/>
        </authorList>
    </citation>
    <scope>NUCLEOTIDE SEQUENCE</scope>
</reference>
<name>A0ABQ5I7B2_9ASTR</name>
<protein>
    <submittedName>
        <fullName evidence="1">Uncharacterized protein</fullName>
    </submittedName>
</protein>
<organism evidence="1 2">
    <name type="scientific">Tanacetum coccineum</name>
    <dbReference type="NCBI Taxonomy" id="301880"/>
    <lineage>
        <taxon>Eukaryota</taxon>
        <taxon>Viridiplantae</taxon>
        <taxon>Streptophyta</taxon>
        <taxon>Embryophyta</taxon>
        <taxon>Tracheophyta</taxon>
        <taxon>Spermatophyta</taxon>
        <taxon>Magnoliopsida</taxon>
        <taxon>eudicotyledons</taxon>
        <taxon>Gunneridae</taxon>
        <taxon>Pentapetalae</taxon>
        <taxon>asterids</taxon>
        <taxon>campanulids</taxon>
        <taxon>Asterales</taxon>
        <taxon>Asteraceae</taxon>
        <taxon>Asteroideae</taxon>
        <taxon>Anthemideae</taxon>
        <taxon>Anthemidinae</taxon>
        <taxon>Tanacetum</taxon>
    </lineage>
</organism>
<dbReference type="EMBL" id="BQNB010020406">
    <property type="protein sequence ID" value="GJT95614.1"/>
    <property type="molecule type" value="Genomic_DNA"/>
</dbReference>